<reference evidence="2 3" key="1">
    <citation type="submission" date="2018-11" db="EMBL/GenBank/DDBJ databases">
        <authorList>
            <consortium name="Pathogen Informatics"/>
        </authorList>
    </citation>
    <scope>NUCLEOTIDE SEQUENCE [LARGE SCALE GENOMIC DNA]</scope>
</reference>
<evidence type="ECO:0000313" key="2">
    <source>
        <dbReference type="EMBL" id="VDP39808.1"/>
    </source>
</evidence>
<evidence type="ECO:0000313" key="4">
    <source>
        <dbReference type="WBParaSite" id="HPBE_0002359301-mRNA-1"/>
    </source>
</evidence>
<dbReference type="Proteomes" id="UP000050761">
    <property type="component" value="Unassembled WGS sequence"/>
</dbReference>
<protein>
    <submittedName>
        <fullName evidence="4">E3 ubiquitin protein ligase</fullName>
    </submittedName>
</protein>
<reference evidence="4" key="2">
    <citation type="submission" date="2019-09" db="UniProtKB">
        <authorList>
            <consortium name="WormBaseParasite"/>
        </authorList>
    </citation>
    <scope>IDENTIFICATION</scope>
</reference>
<feature type="coiled-coil region" evidence="1">
    <location>
        <begin position="61"/>
        <end position="95"/>
    </location>
</feature>
<evidence type="ECO:0000313" key="3">
    <source>
        <dbReference type="Proteomes" id="UP000050761"/>
    </source>
</evidence>
<proteinExistence type="predicted"/>
<sequence length="178" mass="20605">MGRGLAYICRTREEFVDRLDEMLQIEEVLAGIAAEKKWQLDNVASRLSDVFHANAVLQETVRRQATELEEQQTLRQKYQDQAQGMEELRQELAGRAMSQYKALSHEIREGGYGSLMTAMGKACHAERFTEVMALRELKKLAKRKKLSVFELCVELEYPEMETALATERTYLLYEQIVH</sequence>
<dbReference type="AlphaFoldDB" id="A0A183GLM3"/>
<organism evidence="3 4">
    <name type="scientific">Heligmosomoides polygyrus</name>
    <name type="common">Parasitic roundworm</name>
    <dbReference type="NCBI Taxonomy" id="6339"/>
    <lineage>
        <taxon>Eukaryota</taxon>
        <taxon>Metazoa</taxon>
        <taxon>Ecdysozoa</taxon>
        <taxon>Nematoda</taxon>
        <taxon>Chromadorea</taxon>
        <taxon>Rhabditida</taxon>
        <taxon>Rhabditina</taxon>
        <taxon>Rhabditomorpha</taxon>
        <taxon>Strongyloidea</taxon>
        <taxon>Heligmosomidae</taxon>
        <taxon>Heligmosomoides</taxon>
    </lineage>
</organism>
<accession>A0A3P8E0A5</accession>
<evidence type="ECO:0000256" key="1">
    <source>
        <dbReference type="SAM" id="Coils"/>
    </source>
</evidence>
<dbReference type="WBParaSite" id="HPBE_0002359301-mRNA-1">
    <property type="protein sequence ID" value="HPBE_0002359301-mRNA-1"/>
    <property type="gene ID" value="HPBE_0002359301"/>
</dbReference>
<accession>A0A183GLM3</accession>
<gene>
    <name evidence="2" type="ORF">HPBE_LOCUS23595</name>
</gene>
<dbReference type="EMBL" id="UZAH01035245">
    <property type="protein sequence ID" value="VDP39808.1"/>
    <property type="molecule type" value="Genomic_DNA"/>
</dbReference>
<keyword evidence="3" id="KW-1185">Reference proteome</keyword>
<keyword evidence="1" id="KW-0175">Coiled coil</keyword>
<name>A0A183GLM3_HELPZ</name>